<dbReference type="EMBL" id="JANPWB010000008">
    <property type="protein sequence ID" value="KAJ1165690.1"/>
    <property type="molecule type" value="Genomic_DNA"/>
</dbReference>
<dbReference type="Proteomes" id="UP001066276">
    <property type="component" value="Chromosome 4_2"/>
</dbReference>
<evidence type="ECO:0000313" key="3">
    <source>
        <dbReference type="Proteomes" id="UP001066276"/>
    </source>
</evidence>
<evidence type="ECO:0000313" key="2">
    <source>
        <dbReference type="EMBL" id="KAJ1165690.1"/>
    </source>
</evidence>
<keyword evidence="3" id="KW-1185">Reference proteome</keyword>
<evidence type="ECO:0000256" key="1">
    <source>
        <dbReference type="SAM" id="MobiDB-lite"/>
    </source>
</evidence>
<gene>
    <name evidence="2" type="ORF">NDU88_006107</name>
</gene>
<reference evidence="2" key="1">
    <citation type="journal article" date="2022" name="bioRxiv">
        <title>Sequencing and chromosome-scale assembly of the giantPleurodeles waltlgenome.</title>
        <authorList>
            <person name="Brown T."/>
            <person name="Elewa A."/>
            <person name="Iarovenko S."/>
            <person name="Subramanian E."/>
            <person name="Araus A.J."/>
            <person name="Petzold A."/>
            <person name="Susuki M."/>
            <person name="Suzuki K.-i.T."/>
            <person name="Hayashi T."/>
            <person name="Toyoda A."/>
            <person name="Oliveira C."/>
            <person name="Osipova E."/>
            <person name="Leigh N.D."/>
            <person name="Simon A."/>
            <person name="Yun M.H."/>
        </authorList>
    </citation>
    <scope>NUCLEOTIDE SEQUENCE</scope>
    <source>
        <strain evidence="2">20211129_DDA</strain>
        <tissue evidence="2">Liver</tissue>
    </source>
</reference>
<name>A0AAV7SNT0_PLEWA</name>
<feature type="compositionally biased region" description="Basic and acidic residues" evidence="1">
    <location>
        <begin position="9"/>
        <end position="21"/>
    </location>
</feature>
<accession>A0AAV7SNT0</accession>
<feature type="region of interest" description="Disordered" evidence="1">
    <location>
        <begin position="1"/>
        <end position="74"/>
    </location>
</feature>
<organism evidence="2 3">
    <name type="scientific">Pleurodeles waltl</name>
    <name type="common">Iberian ribbed newt</name>
    <dbReference type="NCBI Taxonomy" id="8319"/>
    <lineage>
        <taxon>Eukaryota</taxon>
        <taxon>Metazoa</taxon>
        <taxon>Chordata</taxon>
        <taxon>Craniata</taxon>
        <taxon>Vertebrata</taxon>
        <taxon>Euteleostomi</taxon>
        <taxon>Amphibia</taxon>
        <taxon>Batrachia</taxon>
        <taxon>Caudata</taxon>
        <taxon>Salamandroidea</taxon>
        <taxon>Salamandridae</taxon>
        <taxon>Pleurodelinae</taxon>
        <taxon>Pleurodeles</taxon>
    </lineage>
</organism>
<feature type="compositionally biased region" description="Low complexity" evidence="1">
    <location>
        <begin position="28"/>
        <end position="38"/>
    </location>
</feature>
<feature type="region of interest" description="Disordered" evidence="1">
    <location>
        <begin position="92"/>
        <end position="111"/>
    </location>
</feature>
<protein>
    <submittedName>
        <fullName evidence="2">Uncharacterized protein</fullName>
    </submittedName>
</protein>
<sequence length="111" mass="12356">MKFAVPAPDRVRERPRSESEGFRPQSSGRGARGAALGAPVEKLGSRRGWISWARSGPRSTDTPSSGGREQRTCRQPGRAICGWFTHVEEFARRESPGKRLKLPRLDKEVRG</sequence>
<dbReference type="AlphaFoldDB" id="A0AAV7SNT0"/>
<proteinExistence type="predicted"/>
<comment type="caution">
    <text evidence="2">The sequence shown here is derived from an EMBL/GenBank/DDBJ whole genome shotgun (WGS) entry which is preliminary data.</text>
</comment>
<feature type="compositionally biased region" description="Polar residues" evidence="1">
    <location>
        <begin position="57"/>
        <end position="67"/>
    </location>
</feature>